<evidence type="ECO:0000256" key="4">
    <source>
        <dbReference type="ARBA" id="ARBA00022840"/>
    </source>
</evidence>
<name>A0A1T3P3D8_9ACTN</name>
<dbReference type="InterPro" id="IPR003439">
    <property type="entry name" value="ABC_transporter-like_ATP-bd"/>
</dbReference>
<keyword evidence="3" id="KW-0547">Nucleotide-binding</keyword>
<evidence type="ECO:0000259" key="6">
    <source>
        <dbReference type="PROSITE" id="PS50893"/>
    </source>
</evidence>
<comment type="similarity">
    <text evidence="1">Belongs to the ABC transporter superfamily.</text>
</comment>
<dbReference type="Proteomes" id="UP000190037">
    <property type="component" value="Unassembled WGS sequence"/>
</dbReference>
<dbReference type="STRING" id="159449.B4N89_23145"/>
<dbReference type="PANTHER" id="PTHR43820">
    <property type="entry name" value="HIGH-AFFINITY BRANCHED-CHAIN AMINO ACID TRANSPORT ATP-BINDING PROTEIN LIVF"/>
    <property type="match status" value="1"/>
</dbReference>
<evidence type="ECO:0000256" key="3">
    <source>
        <dbReference type="ARBA" id="ARBA00022741"/>
    </source>
</evidence>
<sequence length="226" mass="23824">MPITLSVGGLRVRHGPVEALHGVDLDFPAGAVTALVGRNGSGRSTLLDTLAGLVRPTAGTITWDGVDVTAWPADRRARAGLTLIPERGGVFAGLSVADNLRLFADGRDVAPALTAFPVLADRLRQRAGTLSGGEQQMLAVSRALLTPARLLLLDELSQGLAPRVAAHLYGVVAALATAERTVILVEQHTGEALRRAEVVYALSRGTVTFRGDPTEYESHPDSARRT</sequence>
<keyword evidence="2" id="KW-0813">Transport</keyword>
<dbReference type="GO" id="GO:0015807">
    <property type="term" value="P:L-amino acid transport"/>
    <property type="evidence" value="ECO:0007669"/>
    <property type="project" value="TreeGrafter"/>
</dbReference>
<dbReference type="GO" id="GO:0005524">
    <property type="term" value="F:ATP binding"/>
    <property type="evidence" value="ECO:0007669"/>
    <property type="project" value="UniProtKB-KW"/>
</dbReference>
<dbReference type="InterPro" id="IPR017871">
    <property type="entry name" value="ABC_transporter-like_CS"/>
</dbReference>
<dbReference type="PANTHER" id="PTHR43820:SF6">
    <property type="entry name" value="ABC TRANSPORTER ATP-BINDING PROTEIN"/>
    <property type="match status" value="1"/>
</dbReference>
<dbReference type="GO" id="GO:0015658">
    <property type="term" value="F:branched-chain amino acid transmembrane transporter activity"/>
    <property type="evidence" value="ECO:0007669"/>
    <property type="project" value="TreeGrafter"/>
</dbReference>
<proteinExistence type="inferred from homology"/>
<dbReference type="OrthoDB" id="5380791at2"/>
<dbReference type="PROSITE" id="PS00211">
    <property type="entry name" value="ABC_TRANSPORTER_1"/>
    <property type="match status" value="1"/>
</dbReference>
<accession>A0A1T3P3D8</accession>
<keyword evidence="4" id="KW-0067">ATP-binding</keyword>
<dbReference type="SUPFAM" id="SSF52540">
    <property type="entry name" value="P-loop containing nucleoside triphosphate hydrolases"/>
    <property type="match status" value="1"/>
</dbReference>
<dbReference type="InterPro" id="IPR003593">
    <property type="entry name" value="AAA+_ATPase"/>
</dbReference>
<dbReference type="GO" id="GO:0016887">
    <property type="term" value="F:ATP hydrolysis activity"/>
    <property type="evidence" value="ECO:0007669"/>
    <property type="project" value="InterPro"/>
</dbReference>
<gene>
    <name evidence="7" type="ORF">B4N89_23145</name>
</gene>
<evidence type="ECO:0000256" key="2">
    <source>
        <dbReference type="ARBA" id="ARBA00022448"/>
    </source>
</evidence>
<dbReference type="SMART" id="SM00382">
    <property type="entry name" value="AAA"/>
    <property type="match status" value="1"/>
</dbReference>
<organism evidence="7 8">
    <name type="scientific">Embleya scabrispora</name>
    <dbReference type="NCBI Taxonomy" id="159449"/>
    <lineage>
        <taxon>Bacteria</taxon>
        <taxon>Bacillati</taxon>
        <taxon>Actinomycetota</taxon>
        <taxon>Actinomycetes</taxon>
        <taxon>Kitasatosporales</taxon>
        <taxon>Streptomycetaceae</taxon>
        <taxon>Embleya</taxon>
    </lineage>
</organism>
<evidence type="ECO:0000313" key="7">
    <source>
        <dbReference type="EMBL" id="OPC83452.1"/>
    </source>
</evidence>
<evidence type="ECO:0000256" key="5">
    <source>
        <dbReference type="ARBA" id="ARBA00022970"/>
    </source>
</evidence>
<dbReference type="Pfam" id="PF00005">
    <property type="entry name" value="ABC_tran"/>
    <property type="match status" value="1"/>
</dbReference>
<reference evidence="7 8" key="1">
    <citation type="submission" date="2017-03" db="EMBL/GenBank/DDBJ databases">
        <title>Draft genome sequence of Streptomyces scabrisporus NF3, endophyte isolated from Amphipterygium adstringens.</title>
        <authorList>
            <person name="Vazquez M."/>
            <person name="Ceapa C.D."/>
            <person name="Rodriguez Luna D."/>
            <person name="Sanchez Esquivel S."/>
        </authorList>
    </citation>
    <scope>NUCLEOTIDE SEQUENCE [LARGE SCALE GENOMIC DNA]</scope>
    <source>
        <strain evidence="7 8">NF3</strain>
    </source>
</reference>
<dbReference type="EMBL" id="MWQN01000001">
    <property type="protein sequence ID" value="OPC83452.1"/>
    <property type="molecule type" value="Genomic_DNA"/>
</dbReference>
<evidence type="ECO:0000256" key="1">
    <source>
        <dbReference type="ARBA" id="ARBA00005417"/>
    </source>
</evidence>
<feature type="domain" description="ABC transporter" evidence="6">
    <location>
        <begin position="5"/>
        <end position="226"/>
    </location>
</feature>
<keyword evidence="8" id="KW-1185">Reference proteome</keyword>
<keyword evidence="5" id="KW-0029">Amino-acid transport</keyword>
<dbReference type="InterPro" id="IPR027417">
    <property type="entry name" value="P-loop_NTPase"/>
</dbReference>
<evidence type="ECO:0000313" key="8">
    <source>
        <dbReference type="Proteomes" id="UP000190037"/>
    </source>
</evidence>
<dbReference type="InterPro" id="IPR052156">
    <property type="entry name" value="BCAA_Transport_ATP-bd_LivF"/>
</dbReference>
<dbReference type="RefSeq" id="WP_078977738.1">
    <property type="nucleotide sequence ID" value="NZ_MWQN01000001.1"/>
</dbReference>
<protein>
    <submittedName>
        <fullName evidence="7">ABC transporter</fullName>
    </submittedName>
</protein>
<dbReference type="Gene3D" id="3.40.50.300">
    <property type="entry name" value="P-loop containing nucleotide triphosphate hydrolases"/>
    <property type="match status" value="1"/>
</dbReference>
<dbReference type="AlphaFoldDB" id="A0A1T3P3D8"/>
<comment type="caution">
    <text evidence="7">The sequence shown here is derived from an EMBL/GenBank/DDBJ whole genome shotgun (WGS) entry which is preliminary data.</text>
</comment>
<dbReference type="PROSITE" id="PS50893">
    <property type="entry name" value="ABC_TRANSPORTER_2"/>
    <property type="match status" value="1"/>
</dbReference>